<dbReference type="AlphaFoldDB" id="A0A9D4YBE3"/>
<dbReference type="GO" id="GO:0004520">
    <property type="term" value="F:DNA endonuclease activity"/>
    <property type="evidence" value="ECO:0007669"/>
    <property type="project" value="TreeGrafter"/>
</dbReference>
<dbReference type="GO" id="GO:0004386">
    <property type="term" value="F:helicase activity"/>
    <property type="evidence" value="ECO:0007669"/>
    <property type="project" value="UniProtKB-KW"/>
</dbReference>
<evidence type="ECO:0000256" key="1">
    <source>
        <dbReference type="ARBA" id="ARBA00022741"/>
    </source>
</evidence>
<organism evidence="6 7">
    <name type="scientific">Pisum sativum</name>
    <name type="common">Garden pea</name>
    <name type="synonym">Lathyrus oleraceus</name>
    <dbReference type="NCBI Taxonomy" id="3888"/>
    <lineage>
        <taxon>Eukaryota</taxon>
        <taxon>Viridiplantae</taxon>
        <taxon>Streptophyta</taxon>
        <taxon>Embryophyta</taxon>
        <taxon>Tracheophyta</taxon>
        <taxon>Spermatophyta</taxon>
        <taxon>Magnoliopsida</taxon>
        <taxon>eudicotyledons</taxon>
        <taxon>Gunneridae</taxon>
        <taxon>Pentapetalae</taxon>
        <taxon>rosids</taxon>
        <taxon>fabids</taxon>
        <taxon>Fabales</taxon>
        <taxon>Fabaceae</taxon>
        <taxon>Papilionoideae</taxon>
        <taxon>50 kb inversion clade</taxon>
        <taxon>NPAAA clade</taxon>
        <taxon>Hologalegina</taxon>
        <taxon>IRL clade</taxon>
        <taxon>Fabeae</taxon>
        <taxon>Lathyrus</taxon>
    </lineage>
</organism>
<dbReference type="PANTHER" id="PTHR45766:SF3">
    <property type="entry name" value="DNA ANNEALING HELICASE AND ENDONUCLEASE ZRANB3"/>
    <property type="match status" value="1"/>
</dbReference>
<keyword evidence="4" id="KW-0067">ATP-binding</keyword>
<dbReference type="GO" id="GO:0016787">
    <property type="term" value="F:hydrolase activity"/>
    <property type="evidence" value="ECO:0007669"/>
    <property type="project" value="UniProtKB-KW"/>
</dbReference>
<evidence type="ECO:0000256" key="3">
    <source>
        <dbReference type="ARBA" id="ARBA00022806"/>
    </source>
</evidence>
<gene>
    <name evidence="6" type="ORF">KIW84_021994</name>
</gene>
<keyword evidence="3" id="KW-0347">Helicase</keyword>
<evidence type="ECO:0000313" key="6">
    <source>
        <dbReference type="EMBL" id="KAI5435394.1"/>
    </source>
</evidence>
<dbReference type="Proteomes" id="UP001058974">
    <property type="component" value="Chromosome 2"/>
</dbReference>
<protein>
    <submittedName>
        <fullName evidence="6">Uncharacterized protein</fullName>
    </submittedName>
</protein>
<evidence type="ECO:0000313" key="7">
    <source>
        <dbReference type="Proteomes" id="UP001058974"/>
    </source>
</evidence>
<reference evidence="6 7" key="1">
    <citation type="journal article" date="2022" name="Nat. Genet.">
        <title>Improved pea reference genome and pan-genome highlight genomic features and evolutionary characteristics.</title>
        <authorList>
            <person name="Yang T."/>
            <person name="Liu R."/>
            <person name="Luo Y."/>
            <person name="Hu S."/>
            <person name="Wang D."/>
            <person name="Wang C."/>
            <person name="Pandey M.K."/>
            <person name="Ge S."/>
            <person name="Xu Q."/>
            <person name="Li N."/>
            <person name="Li G."/>
            <person name="Huang Y."/>
            <person name="Saxena R.K."/>
            <person name="Ji Y."/>
            <person name="Li M."/>
            <person name="Yan X."/>
            <person name="He Y."/>
            <person name="Liu Y."/>
            <person name="Wang X."/>
            <person name="Xiang C."/>
            <person name="Varshney R.K."/>
            <person name="Ding H."/>
            <person name="Gao S."/>
            <person name="Zong X."/>
        </authorList>
    </citation>
    <scope>NUCLEOTIDE SEQUENCE [LARGE SCALE GENOMIC DNA]</scope>
    <source>
        <strain evidence="6 7">cv. Zhongwan 6</strain>
    </source>
</reference>
<dbReference type="GO" id="GO:0043596">
    <property type="term" value="C:nuclear replication fork"/>
    <property type="evidence" value="ECO:0007669"/>
    <property type="project" value="TreeGrafter"/>
</dbReference>
<name>A0A9D4YBE3_PEA</name>
<accession>A0A9D4YBE3</accession>
<keyword evidence="1" id="KW-0547">Nucleotide-binding</keyword>
<dbReference type="PANTHER" id="PTHR45766">
    <property type="entry name" value="DNA ANNEALING HELICASE AND ENDONUCLEASE ZRANB3 FAMILY MEMBER"/>
    <property type="match status" value="1"/>
</dbReference>
<keyword evidence="7" id="KW-1185">Reference proteome</keyword>
<dbReference type="EMBL" id="JAMSHJ010000002">
    <property type="protein sequence ID" value="KAI5435394.1"/>
    <property type="molecule type" value="Genomic_DNA"/>
</dbReference>
<keyword evidence="2" id="KW-0378">Hydrolase</keyword>
<sequence length="263" mass="28991">MNIWNIFTRGKNWLDLPRLHRTSWDSGFNVLDGSDSFSGFPSPQSGSYSALMQSVVAKTSSSEMANNNQVLPDNNLQSVPNINSRPVTRQDELSRPNSTVNYSGLPGFHHPGADTAQGQYNSTCHGLYKAVVLHDDESETGELSANHNMENLDPLVQRAIAAATSVPDLRDRYDKIPDYVETKLLPFQRDDILVVLSQSGGSNRGGFNIVSPPSVKNNIHLNGLFNIISYDMVEKLQSTLMESAFKVVIVDESHFPKNAQAQA</sequence>
<dbReference type="GO" id="GO:0005524">
    <property type="term" value="F:ATP binding"/>
    <property type="evidence" value="ECO:0007669"/>
    <property type="project" value="UniProtKB-KW"/>
</dbReference>
<feature type="region of interest" description="Disordered" evidence="5">
    <location>
        <begin position="69"/>
        <end position="99"/>
    </location>
</feature>
<evidence type="ECO:0000256" key="4">
    <source>
        <dbReference type="ARBA" id="ARBA00022840"/>
    </source>
</evidence>
<dbReference type="GO" id="GO:0031297">
    <property type="term" value="P:replication fork processing"/>
    <property type="evidence" value="ECO:0007669"/>
    <property type="project" value="TreeGrafter"/>
</dbReference>
<dbReference type="Gramene" id="Psat02G0199400-T1">
    <property type="protein sequence ID" value="KAI5435394.1"/>
    <property type="gene ID" value="KIW84_021994"/>
</dbReference>
<proteinExistence type="predicted"/>
<dbReference type="GO" id="GO:0006281">
    <property type="term" value="P:DNA repair"/>
    <property type="evidence" value="ECO:0007669"/>
    <property type="project" value="TreeGrafter"/>
</dbReference>
<evidence type="ECO:0000256" key="2">
    <source>
        <dbReference type="ARBA" id="ARBA00022801"/>
    </source>
</evidence>
<feature type="compositionally biased region" description="Polar residues" evidence="5">
    <location>
        <begin position="69"/>
        <end position="87"/>
    </location>
</feature>
<evidence type="ECO:0000256" key="5">
    <source>
        <dbReference type="SAM" id="MobiDB-lite"/>
    </source>
</evidence>
<comment type="caution">
    <text evidence="6">The sequence shown here is derived from an EMBL/GenBank/DDBJ whole genome shotgun (WGS) entry which is preliminary data.</text>
</comment>